<proteinExistence type="predicted"/>
<dbReference type="PANTHER" id="PTHR30349:SF77">
    <property type="entry name" value="TYROSINE RECOMBINASE XERC"/>
    <property type="match status" value="1"/>
</dbReference>
<dbReference type="InterPro" id="IPR050090">
    <property type="entry name" value="Tyrosine_recombinase_XerCD"/>
</dbReference>
<dbReference type="PANTHER" id="PTHR30349">
    <property type="entry name" value="PHAGE INTEGRASE-RELATED"/>
    <property type="match status" value="1"/>
</dbReference>
<evidence type="ECO:0000256" key="2">
    <source>
        <dbReference type="ARBA" id="ARBA00022908"/>
    </source>
</evidence>
<dbReference type="KEGG" id="sdn:Sden_1855"/>
<keyword evidence="2" id="KW-0229">DNA integration</keyword>
<keyword evidence="4" id="KW-0233">DNA recombination</keyword>
<evidence type="ECO:0000256" key="1">
    <source>
        <dbReference type="ARBA" id="ARBA00004496"/>
    </source>
</evidence>
<keyword evidence="3" id="KW-0238">DNA-binding</keyword>
<dbReference type="HOGENOM" id="CLU_027562_42_0_6"/>
<feature type="domain" description="Tyr recombinase" evidence="5">
    <location>
        <begin position="206"/>
        <end position="430"/>
    </location>
</feature>
<name>Q12N37_SHEDO</name>
<dbReference type="GO" id="GO:0006310">
    <property type="term" value="P:DNA recombination"/>
    <property type="evidence" value="ECO:0007669"/>
    <property type="project" value="UniProtKB-KW"/>
</dbReference>
<dbReference type="Gene3D" id="1.10.150.130">
    <property type="match status" value="1"/>
</dbReference>
<reference evidence="6 7" key="1">
    <citation type="submission" date="2006-03" db="EMBL/GenBank/DDBJ databases">
        <title>Complete sequence of Shewanella denitrificans OS217.</title>
        <authorList>
            <consortium name="US DOE Joint Genome Institute"/>
            <person name="Copeland A."/>
            <person name="Lucas S."/>
            <person name="Lapidus A."/>
            <person name="Barry K."/>
            <person name="Detter J.C."/>
            <person name="Glavina del Rio T."/>
            <person name="Hammon N."/>
            <person name="Israni S."/>
            <person name="Dalin E."/>
            <person name="Tice H."/>
            <person name="Pitluck S."/>
            <person name="Brettin T."/>
            <person name="Bruce D."/>
            <person name="Han C."/>
            <person name="Tapia R."/>
            <person name="Gilna P."/>
            <person name="Kiss H."/>
            <person name="Schmutz J."/>
            <person name="Larimer F."/>
            <person name="Land M."/>
            <person name="Hauser L."/>
            <person name="Kyrpides N."/>
            <person name="Lykidis A."/>
            <person name="Richardson P."/>
        </authorList>
    </citation>
    <scope>NUCLEOTIDE SEQUENCE [LARGE SCALE GENOMIC DNA]</scope>
    <source>
        <strain evidence="7">OS217 / ATCC BAA-1090 / DSM 15013</strain>
    </source>
</reference>
<dbReference type="GO" id="GO:0003677">
    <property type="term" value="F:DNA binding"/>
    <property type="evidence" value="ECO:0007669"/>
    <property type="project" value="UniProtKB-KW"/>
</dbReference>
<dbReference type="GO" id="GO:0015074">
    <property type="term" value="P:DNA integration"/>
    <property type="evidence" value="ECO:0007669"/>
    <property type="project" value="UniProtKB-KW"/>
</dbReference>
<dbReference type="Pfam" id="PF00589">
    <property type="entry name" value="Phage_integrase"/>
    <property type="match status" value="1"/>
</dbReference>
<dbReference type="STRING" id="318161.Sden_1855"/>
<dbReference type="SUPFAM" id="SSF56349">
    <property type="entry name" value="DNA breaking-rejoining enzymes"/>
    <property type="match status" value="1"/>
</dbReference>
<accession>Q12N37</accession>
<keyword evidence="7" id="KW-1185">Reference proteome</keyword>
<dbReference type="EMBL" id="CP000302">
    <property type="protein sequence ID" value="ABE55139.1"/>
    <property type="molecule type" value="Genomic_DNA"/>
</dbReference>
<dbReference type="GO" id="GO:0005737">
    <property type="term" value="C:cytoplasm"/>
    <property type="evidence" value="ECO:0007669"/>
    <property type="project" value="UniProtKB-SubCell"/>
</dbReference>
<dbReference type="InterPro" id="IPR010998">
    <property type="entry name" value="Integrase_recombinase_N"/>
</dbReference>
<comment type="subcellular location">
    <subcellularLocation>
        <location evidence="1">Cytoplasm</location>
    </subcellularLocation>
</comment>
<evidence type="ECO:0000313" key="7">
    <source>
        <dbReference type="Proteomes" id="UP000001982"/>
    </source>
</evidence>
<dbReference type="InterPro" id="IPR013762">
    <property type="entry name" value="Integrase-like_cat_sf"/>
</dbReference>
<evidence type="ECO:0000256" key="4">
    <source>
        <dbReference type="ARBA" id="ARBA00023172"/>
    </source>
</evidence>
<dbReference type="AlphaFoldDB" id="Q12N37"/>
<protein>
    <submittedName>
        <fullName evidence="6">Phage integrase</fullName>
    </submittedName>
</protein>
<dbReference type="PROSITE" id="PS51898">
    <property type="entry name" value="TYR_RECOMBINASE"/>
    <property type="match status" value="1"/>
</dbReference>
<dbReference type="OrthoDB" id="8610787at2"/>
<dbReference type="RefSeq" id="WP_011496296.1">
    <property type="nucleotide sequence ID" value="NC_007954.1"/>
</dbReference>
<organism evidence="6 7">
    <name type="scientific">Shewanella denitrificans (strain OS217 / ATCC BAA-1090 / DSM 15013)</name>
    <dbReference type="NCBI Taxonomy" id="318161"/>
    <lineage>
        <taxon>Bacteria</taxon>
        <taxon>Pseudomonadati</taxon>
        <taxon>Pseudomonadota</taxon>
        <taxon>Gammaproteobacteria</taxon>
        <taxon>Alteromonadales</taxon>
        <taxon>Shewanellaceae</taxon>
        <taxon>Shewanella</taxon>
    </lineage>
</organism>
<dbReference type="Gene3D" id="1.10.443.10">
    <property type="entry name" value="Intergrase catalytic core"/>
    <property type="match status" value="1"/>
</dbReference>
<dbReference type="InterPro" id="IPR011010">
    <property type="entry name" value="DNA_brk_join_enz"/>
</dbReference>
<dbReference type="eggNOG" id="COG4974">
    <property type="taxonomic scope" value="Bacteria"/>
</dbReference>
<sequence>MTTASQPQYPPVIPLFDAPEFIIQGNPVVNQYITRISLNSVSDAGLVVEHAADWLFEQKASENNYKAYRSELTTFLHWCFDVACLSAANVSRKDMSRYVDYCQNPPISLIGYFNVPQFCAPKSTNASGSDERFPNPKWRPFVGKKHLGECQPYRLSDNALKTKLAILSSFYGYLISEEYNERNPAQLWLNHSRFAIARKFTINEDDNNQAFTELQWSYVISTAKRLAEKDPQTHRRSLFLLYLLYGCYLRISEVSARAGYSPVMSQFKQDRQTGIWYFHVPISKSGKPRNIAISKALLAALIEYRRFLGLTDYPSADENHPIFIRHRAAGHGRDTGIVNANLGIRQIRDQIDTLIQLAAQTALDHGLEHDASAMRKMTAHNIRHTGITHDINLNRRPLSHVQADAGHESIDTTSQYLHTNQTERHQSAFEKPLDHLADID</sequence>
<evidence type="ECO:0000259" key="5">
    <source>
        <dbReference type="PROSITE" id="PS51898"/>
    </source>
</evidence>
<dbReference type="InterPro" id="IPR002104">
    <property type="entry name" value="Integrase_catalytic"/>
</dbReference>
<dbReference type="Proteomes" id="UP000001982">
    <property type="component" value="Chromosome"/>
</dbReference>
<evidence type="ECO:0000313" key="6">
    <source>
        <dbReference type="EMBL" id="ABE55139.1"/>
    </source>
</evidence>
<gene>
    <name evidence="6" type="ordered locus">Sden_1855</name>
</gene>
<dbReference type="CDD" id="cd00397">
    <property type="entry name" value="DNA_BRE_C"/>
    <property type="match status" value="1"/>
</dbReference>
<evidence type="ECO:0000256" key="3">
    <source>
        <dbReference type="ARBA" id="ARBA00023125"/>
    </source>
</evidence>